<dbReference type="AlphaFoldDB" id="A0A1I4RZL8"/>
<sequence>MAAQLDVKMLEGLMIIAVVIVFGLWQFRSLRRDREELQRRKAEREQDRDRR</sequence>
<organism evidence="2 3">
    <name type="scientific">Ectothiorhodospira mobilis</name>
    <dbReference type="NCBI Taxonomy" id="195064"/>
    <lineage>
        <taxon>Bacteria</taxon>
        <taxon>Pseudomonadati</taxon>
        <taxon>Pseudomonadota</taxon>
        <taxon>Gammaproteobacteria</taxon>
        <taxon>Chromatiales</taxon>
        <taxon>Ectothiorhodospiraceae</taxon>
        <taxon>Ectothiorhodospira</taxon>
    </lineage>
</organism>
<dbReference type="STRING" id="195064.SAMN05421721_11130"/>
<keyword evidence="1" id="KW-1133">Transmembrane helix</keyword>
<protein>
    <submittedName>
        <fullName evidence="2">Uncharacterized protein</fullName>
    </submittedName>
</protein>
<evidence type="ECO:0000313" key="2">
    <source>
        <dbReference type="EMBL" id="SFM57667.1"/>
    </source>
</evidence>
<keyword evidence="1" id="KW-0472">Membrane</keyword>
<reference evidence="2 3" key="1">
    <citation type="submission" date="2016-10" db="EMBL/GenBank/DDBJ databases">
        <authorList>
            <person name="de Groot N.N."/>
        </authorList>
    </citation>
    <scope>NUCLEOTIDE SEQUENCE [LARGE SCALE GENOMIC DNA]</scope>
    <source>
        <strain evidence="2 3">DSM 4180</strain>
    </source>
</reference>
<evidence type="ECO:0000313" key="3">
    <source>
        <dbReference type="Proteomes" id="UP000199556"/>
    </source>
</evidence>
<keyword evidence="1" id="KW-0812">Transmembrane</keyword>
<dbReference type="Proteomes" id="UP000199556">
    <property type="component" value="Unassembled WGS sequence"/>
</dbReference>
<gene>
    <name evidence="2" type="ORF">SAMN05421721_11130</name>
</gene>
<keyword evidence="3" id="KW-1185">Reference proteome</keyword>
<name>A0A1I4RZL8_ECTMO</name>
<dbReference type="RefSeq" id="WP_177217639.1">
    <property type="nucleotide sequence ID" value="NZ_FOUO01000011.1"/>
</dbReference>
<evidence type="ECO:0000256" key="1">
    <source>
        <dbReference type="SAM" id="Phobius"/>
    </source>
</evidence>
<proteinExistence type="predicted"/>
<dbReference type="EMBL" id="FOUO01000011">
    <property type="protein sequence ID" value="SFM57667.1"/>
    <property type="molecule type" value="Genomic_DNA"/>
</dbReference>
<accession>A0A1I4RZL8</accession>
<feature type="transmembrane region" description="Helical" evidence="1">
    <location>
        <begin position="12"/>
        <end position="30"/>
    </location>
</feature>